<evidence type="ECO:0000313" key="1">
    <source>
        <dbReference type="EMBL" id="MBB6647103.1"/>
    </source>
</evidence>
<organism evidence="1 2">
    <name type="scientific">Halobellus ruber</name>
    <dbReference type="NCBI Taxonomy" id="2761102"/>
    <lineage>
        <taxon>Archaea</taxon>
        <taxon>Methanobacteriati</taxon>
        <taxon>Methanobacteriota</taxon>
        <taxon>Stenosarchaea group</taxon>
        <taxon>Halobacteria</taxon>
        <taxon>Halobacteriales</taxon>
        <taxon>Haloferacaceae</taxon>
        <taxon>Halobellus</taxon>
    </lineage>
</organism>
<accession>A0A7J9SL61</accession>
<dbReference type="RefSeq" id="WP_185193474.1">
    <property type="nucleotide sequence ID" value="NZ_JACKXD010000004.1"/>
</dbReference>
<name>A0A7J9SL61_9EURY</name>
<reference evidence="1 2" key="1">
    <citation type="submission" date="2020-08" db="EMBL/GenBank/DDBJ databases">
        <authorList>
            <person name="Seo M.-J."/>
        </authorList>
    </citation>
    <scope>NUCLEOTIDE SEQUENCE [LARGE SCALE GENOMIC DNA]</scope>
    <source>
        <strain evidence="1 2">MBLA0160</strain>
    </source>
</reference>
<keyword evidence="2" id="KW-1185">Reference proteome</keyword>
<dbReference type="AlphaFoldDB" id="A0A7J9SL61"/>
<dbReference type="EMBL" id="JACKXD010000004">
    <property type="protein sequence ID" value="MBB6647103.1"/>
    <property type="molecule type" value="Genomic_DNA"/>
</dbReference>
<comment type="caution">
    <text evidence="1">The sequence shown here is derived from an EMBL/GenBank/DDBJ whole genome shotgun (WGS) entry which is preliminary data.</text>
</comment>
<protein>
    <submittedName>
        <fullName evidence="1">Uncharacterized protein</fullName>
    </submittedName>
</protein>
<gene>
    <name evidence="1" type="ORF">H5V44_12550</name>
</gene>
<evidence type="ECO:0000313" key="2">
    <source>
        <dbReference type="Proteomes" id="UP000546257"/>
    </source>
</evidence>
<dbReference type="Proteomes" id="UP000546257">
    <property type="component" value="Unassembled WGS sequence"/>
</dbReference>
<sequence>MPSCPDCGDDTTKRMAVIDPSELREERDYCLTCEKYVDDDARPPAAE</sequence>
<proteinExistence type="predicted"/>